<gene>
    <name evidence="5" type="primary">OTU4</name>
    <name evidence="5" type="ORF">SPIL2461_LOCUS681</name>
</gene>
<feature type="domain" description="OTU" evidence="4">
    <location>
        <begin position="14"/>
        <end position="108"/>
    </location>
</feature>
<dbReference type="AlphaFoldDB" id="A0A812IWX4"/>
<feature type="non-terminal residue" evidence="5">
    <location>
        <position position="1"/>
    </location>
</feature>
<dbReference type="InterPro" id="IPR003323">
    <property type="entry name" value="OTU_dom"/>
</dbReference>
<evidence type="ECO:0000256" key="2">
    <source>
        <dbReference type="ARBA" id="ARBA00022801"/>
    </source>
</evidence>
<evidence type="ECO:0000256" key="1">
    <source>
        <dbReference type="ARBA" id="ARBA00000707"/>
    </source>
</evidence>
<dbReference type="EC" id="3.4.19.12" evidence="3"/>
<sequence length="117" mass="13613">ESAVKHRRTLSLAEEDKRSKELRRLAVEELIKRREDIGWIVEGDFDEYVARMARPGTWGGEPELLMLSQHVLEMPLEVYLVEDGQFKHLLTYSQELPGEAIRVLFHGQGHYEALLRV</sequence>
<accession>A0A812IWX4</accession>
<keyword evidence="3" id="KW-0963">Cytoplasm</keyword>
<protein>
    <recommendedName>
        <fullName evidence="3">Ubiquitin thioesterase OTU</fullName>
        <ecNumber evidence="3">3.4.19.12</ecNumber>
    </recommendedName>
</protein>
<evidence type="ECO:0000259" key="4">
    <source>
        <dbReference type="Pfam" id="PF02338"/>
    </source>
</evidence>
<comment type="function">
    <text evidence="3">Hydrolase that can remove conjugated ubiquitin from proteins and may therefore play an important regulatory role at the level of protein turnover by preventing degradation.</text>
</comment>
<dbReference type="Pfam" id="PF02338">
    <property type="entry name" value="OTU"/>
    <property type="match status" value="1"/>
</dbReference>
<dbReference type="PANTHER" id="PTHR13312">
    <property type="entry name" value="HIV-INDUCED PROTEIN-7-LIKE PROTEASE"/>
    <property type="match status" value="1"/>
</dbReference>
<comment type="catalytic activity">
    <reaction evidence="1 3">
        <text>Thiol-dependent hydrolysis of ester, thioester, amide, peptide and isopeptide bonds formed by the C-terminal Gly of ubiquitin (a 76-residue protein attached to proteins as an intracellular targeting signal).</text>
        <dbReference type="EC" id="3.4.19.12"/>
    </reaction>
</comment>
<reference evidence="5" key="1">
    <citation type="submission" date="2021-02" db="EMBL/GenBank/DDBJ databases">
        <authorList>
            <person name="Dougan E. K."/>
            <person name="Rhodes N."/>
            <person name="Thang M."/>
            <person name="Chan C."/>
        </authorList>
    </citation>
    <scope>NUCLEOTIDE SEQUENCE</scope>
</reference>
<evidence type="ECO:0000313" key="5">
    <source>
        <dbReference type="EMBL" id="CAE7169899.1"/>
    </source>
</evidence>
<dbReference type="GO" id="GO:0016579">
    <property type="term" value="P:protein deubiquitination"/>
    <property type="evidence" value="ECO:0007669"/>
    <property type="project" value="TreeGrafter"/>
</dbReference>
<keyword evidence="3" id="KW-0645">Protease</keyword>
<keyword evidence="6" id="KW-1185">Reference proteome</keyword>
<dbReference type="GO" id="GO:0005634">
    <property type="term" value="C:nucleus"/>
    <property type="evidence" value="ECO:0007669"/>
    <property type="project" value="TreeGrafter"/>
</dbReference>
<proteinExistence type="predicted"/>
<dbReference type="PANTHER" id="PTHR13312:SF6">
    <property type="entry name" value="UBIQUITIN THIOESTERASE OTU"/>
    <property type="match status" value="1"/>
</dbReference>
<organism evidence="5 6">
    <name type="scientific">Symbiodinium pilosum</name>
    <name type="common">Dinoflagellate</name>
    <dbReference type="NCBI Taxonomy" id="2952"/>
    <lineage>
        <taxon>Eukaryota</taxon>
        <taxon>Sar</taxon>
        <taxon>Alveolata</taxon>
        <taxon>Dinophyceae</taxon>
        <taxon>Suessiales</taxon>
        <taxon>Symbiodiniaceae</taxon>
        <taxon>Symbiodinium</taxon>
    </lineage>
</organism>
<dbReference type="GO" id="GO:0036503">
    <property type="term" value="P:ERAD pathway"/>
    <property type="evidence" value="ECO:0007669"/>
    <property type="project" value="TreeGrafter"/>
</dbReference>
<keyword evidence="3" id="KW-0833">Ubl conjugation pathway</keyword>
<evidence type="ECO:0000313" key="6">
    <source>
        <dbReference type="Proteomes" id="UP000649617"/>
    </source>
</evidence>
<keyword evidence="3" id="KW-0788">Thiol protease</keyword>
<name>A0A812IWX4_SYMPI</name>
<dbReference type="Gene3D" id="3.90.70.80">
    <property type="match status" value="1"/>
</dbReference>
<dbReference type="Proteomes" id="UP000649617">
    <property type="component" value="Unassembled WGS sequence"/>
</dbReference>
<dbReference type="InterPro" id="IPR038765">
    <property type="entry name" value="Papain-like_cys_pep_sf"/>
</dbReference>
<keyword evidence="2 3" id="KW-0378">Hydrolase</keyword>
<dbReference type="GO" id="GO:0005829">
    <property type="term" value="C:cytosol"/>
    <property type="evidence" value="ECO:0007669"/>
    <property type="project" value="TreeGrafter"/>
</dbReference>
<comment type="subcellular location">
    <subcellularLocation>
        <location evidence="3">Cytoplasm</location>
    </subcellularLocation>
</comment>
<dbReference type="EMBL" id="CAJNIZ010000577">
    <property type="protein sequence ID" value="CAE7169899.1"/>
    <property type="molecule type" value="Genomic_DNA"/>
</dbReference>
<comment type="caution">
    <text evidence="5">The sequence shown here is derived from an EMBL/GenBank/DDBJ whole genome shotgun (WGS) entry which is preliminary data.</text>
</comment>
<dbReference type="OrthoDB" id="415023at2759"/>
<dbReference type="SUPFAM" id="SSF54001">
    <property type="entry name" value="Cysteine proteinases"/>
    <property type="match status" value="1"/>
</dbReference>
<dbReference type="GO" id="GO:0030968">
    <property type="term" value="P:endoplasmic reticulum unfolded protein response"/>
    <property type="evidence" value="ECO:0007669"/>
    <property type="project" value="TreeGrafter"/>
</dbReference>
<dbReference type="GO" id="GO:0004843">
    <property type="term" value="F:cysteine-type deubiquitinase activity"/>
    <property type="evidence" value="ECO:0007669"/>
    <property type="project" value="UniProtKB-UniRule"/>
</dbReference>
<evidence type="ECO:0000256" key="3">
    <source>
        <dbReference type="RuleBase" id="RU367104"/>
    </source>
</evidence>